<accession>D3B4A5</accession>
<dbReference type="GeneID" id="31358750"/>
<sequence>MFARSLILEGQSDTIAMTISINGANSTYISQPFNCAPYKQLAIVKNSPNWLNDYNYNNINNLNAFSQFYLEFNTFLTGINVSCQVSKFRCVLTTLQSNFIAGSRGTAYIGQISLLDGITNTTDIIASPAIKIYVGDIPFAFSLDGPIYPGVIPITNSNIPSFFPQKATNQMDAIVFQGQVNPAIIFVNKKSRPFLPAYTKDDVYGFAINNMDPNKDVNISTIDNIEKSAQVLSLIYEPQPLIFVKSGLNANIINLTNTQYRICQFIVTPQSAKMYDTAFFLYSTDLDSQFDLDIVRYSPQFPYGFNRYGSIFNYNISGYMPPHSTVCKSTFLAYDKLILNNYYKIYSTLNSFYGVLSPDIRAPDIVNISYNRLSTYSYLVTINAWDDLSGVHLIKFNNDIYSSEYSLTTLDRGSAGQTSRFQFEYNVFGLETLVPKIQIIDHAFNIYTIKNLNIANFNLLMIPDLPRINDFDASELTYFKFSSNNVDTSNGFVNVTLNFKTKANDPTLQPRFTYFVSNNFASLSPNAIGNYLSFEGAYDMASSMYKIDFYLHPYRLNGTLIYSLGGLKPFAESSSYITYFGDDALLNYRSKVADEFPPAINDITTLETRPISFLPAVDGSAKISLTCSDWDFTPYQVYINASNRIEGNEKTGKYNVTAVIDGLCRSQSYNITGVTLIDSAGWISSTDSRLSPINPMFGLQSTPINVVCIPTTLDNTPPTLTSFSYTLSSNDSSSQSRQLVVRLTVSDSGSGISPRHNAVVNLWTDQYRFITMHTDRYLDNGRVLSYIGTTTLPYGFGANGIQFSVDGVTDNQLNICSFKAEDINAVGSPYFVNSTFSQTPLLTSASPISRAGGQLTIKGRALGTSDIQILINYGDGTPVSKVTPIFISNILVVIQILPIPLQPFITIQAQTTYGYSNTFQIIPIDLPNTTPQPTPTPTQTTKPNNPVCPGTPVCSGQGDCTPTGCLCRANWVGPECNSEIIIIPKPEPNPSTPTIITNASSIISILAIRELSPTSEIIHEYKLKDSDWVLTTSSNANTNIFNSSASYTYTTVFQSNVSISIIVQWYENATNITFAGQSIALSPSSLKYLISVGSYNFTSSLHTLQLVMGAYISGEDSSCSSKQAGIDQNNDLKWLRLNIDNKSLYGRFSEYGYVDGRVQPVTNTLLKNDAQYIPESTRESAQSYIGINIPNYANGVLLDPDFSNIVNIDDPSNEFDQICKGNSGIRMSIIAGIVVACIVFIALLVTGVIVLEKNSNIRLKIASILDPK</sequence>
<organism evidence="6 7">
    <name type="scientific">Heterostelium pallidum (strain ATCC 26659 / Pp 5 / PN500)</name>
    <name type="common">Cellular slime mold</name>
    <name type="synonym">Polysphondylium pallidum</name>
    <dbReference type="NCBI Taxonomy" id="670386"/>
    <lineage>
        <taxon>Eukaryota</taxon>
        <taxon>Amoebozoa</taxon>
        <taxon>Evosea</taxon>
        <taxon>Eumycetozoa</taxon>
        <taxon>Dictyostelia</taxon>
        <taxon>Acytosteliales</taxon>
        <taxon>Acytosteliaceae</taxon>
        <taxon>Heterostelium</taxon>
    </lineage>
</organism>
<dbReference type="InterPro" id="IPR054484">
    <property type="entry name" value="ComC_SSD"/>
</dbReference>
<evidence type="ECO:0008006" key="8">
    <source>
        <dbReference type="Google" id="ProtNLM"/>
    </source>
</evidence>
<dbReference type="Proteomes" id="UP000001396">
    <property type="component" value="Unassembled WGS sequence"/>
</dbReference>
<dbReference type="Pfam" id="PF23033">
    <property type="entry name" value="DUF7034"/>
    <property type="match status" value="1"/>
</dbReference>
<feature type="domain" description="DUF7034" evidence="3">
    <location>
        <begin position="718"/>
        <end position="837"/>
    </location>
</feature>
<keyword evidence="1" id="KW-1133">Transmembrane helix</keyword>
<dbReference type="Pfam" id="PF22933">
    <property type="entry name" value="ComC_SSD"/>
    <property type="match status" value="1"/>
</dbReference>
<evidence type="ECO:0000259" key="3">
    <source>
        <dbReference type="Pfam" id="PF23033"/>
    </source>
</evidence>
<evidence type="ECO:0000256" key="1">
    <source>
        <dbReference type="SAM" id="Phobius"/>
    </source>
</evidence>
<reference evidence="6 7" key="1">
    <citation type="journal article" date="2011" name="Genome Res.">
        <title>Phylogeny-wide analysis of social amoeba genomes highlights ancient origins for complex intercellular communication.</title>
        <authorList>
            <person name="Heidel A.J."/>
            <person name="Lawal H.M."/>
            <person name="Felder M."/>
            <person name="Schilde C."/>
            <person name="Helps N.R."/>
            <person name="Tunggal B."/>
            <person name="Rivero F."/>
            <person name="John U."/>
            <person name="Schleicher M."/>
            <person name="Eichinger L."/>
            <person name="Platzer M."/>
            <person name="Noegel A.A."/>
            <person name="Schaap P."/>
            <person name="Gloeckner G."/>
        </authorList>
    </citation>
    <scope>NUCLEOTIDE SEQUENCE [LARGE SCALE GENOMIC DNA]</scope>
    <source>
        <strain evidence="7">ATCC 26659 / Pp 5 / PN500</strain>
    </source>
</reference>
<evidence type="ECO:0000259" key="2">
    <source>
        <dbReference type="Pfam" id="PF22933"/>
    </source>
</evidence>
<proteinExistence type="predicted"/>
<dbReference type="InterPro" id="IPR055463">
    <property type="entry name" value="DUF7035"/>
</dbReference>
<evidence type="ECO:0000313" key="6">
    <source>
        <dbReference type="EMBL" id="EFA84153.1"/>
    </source>
</evidence>
<dbReference type="Pfam" id="PF24893">
    <property type="entry name" value="DUF7743"/>
    <property type="match status" value="1"/>
</dbReference>
<name>D3B4A5_HETP5</name>
<gene>
    <name evidence="6" type="ORF">PPL_03227</name>
</gene>
<dbReference type="RefSeq" id="XP_020436270.1">
    <property type="nucleotide sequence ID" value="XM_020574198.1"/>
</dbReference>
<dbReference type="InParanoid" id="D3B4A5"/>
<dbReference type="PANTHER" id="PTHR31378:SF17">
    <property type="match status" value="1"/>
</dbReference>
<feature type="domain" description="DUF7743" evidence="5">
    <location>
        <begin position="358"/>
        <end position="475"/>
    </location>
</feature>
<keyword evidence="1" id="KW-0472">Membrane</keyword>
<evidence type="ECO:0000313" key="7">
    <source>
        <dbReference type="Proteomes" id="UP000001396"/>
    </source>
</evidence>
<dbReference type="InterPro" id="IPR055462">
    <property type="entry name" value="DUF7034"/>
</dbReference>
<comment type="caution">
    <text evidence="6">The sequence shown here is derived from an EMBL/GenBank/DDBJ whole genome shotgun (WGS) entry which is preliminary data.</text>
</comment>
<dbReference type="PANTHER" id="PTHR31378">
    <property type="entry name" value="EGF-LIKE DOMAIN-CONTAINING PROTEIN-RELATED-RELATED"/>
    <property type="match status" value="1"/>
</dbReference>
<evidence type="ECO:0000259" key="4">
    <source>
        <dbReference type="Pfam" id="PF23034"/>
    </source>
</evidence>
<protein>
    <recommendedName>
        <fullName evidence="8">EGF-like domain-containing protein</fullName>
    </recommendedName>
</protein>
<dbReference type="Pfam" id="PF23034">
    <property type="entry name" value="DUF7035"/>
    <property type="match status" value="1"/>
</dbReference>
<dbReference type="EMBL" id="ADBJ01000010">
    <property type="protein sequence ID" value="EFA84153.1"/>
    <property type="molecule type" value="Genomic_DNA"/>
</dbReference>
<feature type="domain" description="ComC supersandwich" evidence="2">
    <location>
        <begin position="996"/>
        <end position="1204"/>
    </location>
</feature>
<dbReference type="AlphaFoldDB" id="D3B4A5"/>
<dbReference type="OMA" id="DSAGWIS"/>
<feature type="transmembrane region" description="Helical" evidence="1">
    <location>
        <begin position="1229"/>
        <end position="1251"/>
    </location>
</feature>
<feature type="domain" description="DUF7035" evidence="4">
    <location>
        <begin position="628"/>
        <end position="704"/>
    </location>
</feature>
<keyword evidence="7" id="KW-1185">Reference proteome</keyword>
<keyword evidence="1" id="KW-0812">Transmembrane</keyword>
<dbReference type="InterPro" id="IPR056645">
    <property type="entry name" value="DUF7743"/>
</dbReference>
<evidence type="ECO:0000259" key="5">
    <source>
        <dbReference type="Pfam" id="PF24893"/>
    </source>
</evidence>